<dbReference type="Pfam" id="PF06296">
    <property type="entry name" value="RelE"/>
    <property type="match status" value="1"/>
</dbReference>
<comment type="caution">
    <text evidence="1">The sequence shown here is derived from an EMBL/GenBank/DDBJ whole genome shotgun (WGS) entry which is preliminary data.</text>
</comment>
<evidence type="ECO:0000313" key="2">
    <source>
        <dbReference type="Proteomes" id="UP000239089"/>
    </source>
</evidence>
<dbReference type="OrthoDB" id="9812066at2"/>
<dbReference type="PIRSF" id="PIRSF018634">
    <property type="entry name" value="UCP018634"/>
    <property type="match status" value="1"/>
</dbReference>
<dbReference type="RefSeq" id="WP_104509283.1">
    <property type="nucleotide sequence ID" value="NZ_JACIGC010000031.1"/>
</dbReference>
<dbReference type="EMBL" id="NHSJ01000112">
    <property type="protein sequence ID" value="PPQ28249.1"/>
    <property type="molecule type" value="Genomic_DNA"/>
</dbReference>
<organism evidence="1 2">
    <name type="scientific">Rhodoblastus sphagnicola</name>
    <dbReference type="NCBI Taxonomy" id="333368"/>
    <lineage>
        <taxon>Bacteria</taxon>
        <taxon>Pseudomonadati</taxon>
        <taxon>Pseudomonadota</taxon>
        <taxon>Alphaproteobacteria</taxon>
        <taxon>Hyphomicrobiales</taxon>
        <taxon>Rhodoblastaceae</taxon>
        <taxon>Rhodoblastus</taxon>
    </lineage>
</organism>
<dbReference type="InterPro" id="IPR009387">
    <property type="entry name" value="HigB-2"/>
</dbReference>
<evidence type="ECO:0000313" key="1">
    <source>
        <dbReference type="EMBL" id="PPQ28249.1"/>
    </source>
</evidence>
<sequence length="127" mass="14178">MTRIFKLKEFARFQRKERLSDATLCKAIGSIEAGLIDADLGGGLVKQRLPRAGQGKSGGYRTVIAFRRGDRAVFLYGFGKNERSNIDADELDEFKHLARGFLELTAQQIARLIADEELMEVKDDEGA</sequence>
<evidence type="ECO:0008006" key="3">
    <source>
        <dbReference type="Google" id="ProtNLM"/>
    </source>
</evidence>
<dbReference type="AlphaFoldDB" id="A0A2S6N0X7"/>
<gene>
    <name evidence="1" type="ORF">CCR94_18320</name>
</gene>
<dbReference type="Proteomes" id="UP000239089">
    <property type="component" value="Unassembled WGS sequence"/>
</dbReference>
<proteinExistence type="predicted"/>
<keyword evidence="2" id="KW-1185">Reference proteome</keyword>
<accession>A0A2S6N0X7</accession>
<name>A0A2S6N0X7_9HYPH</name>
<protein>
    <recommendedName>
        <fullName evidence="3">Addiction module toxin RelE</fullName>
    </recommendedName>
</protein>
<reference evidence="1 2" key="1">
    <citation type="journal article" date="2018" name="Arch. Microbiol.">
        <title>New insights into the metabolic potential of the phototrophic purple bacterium Rhodopila globiformis DSM 161(T) from its draft genome sequence and evidence for a vanadium-dependent nitrogenase.</title>
        <authorList>
            <person name="Imhoff J.F."/>
            <person name="Rahn T."/>
            <person name="Kunzel S."/>
            <person name="Neulinger S.C."/>
        </authorList>
    </citation>
    <scope>NUCLEOTIDE SEQUENCE [LARGE SCALE GENOMIC DNA]</scope>
    <source>
        <strain evidence="1 2">DSM 16996</strain>
    </source>
</reference>